<evidence type="ECO:0000256" key="1">
    <source>
        <dbReference type="SAM" id="Phobius"/>
    </source>
</evidence>
<proteinExistence type="predicted"/>
<gene>
    <name evidence="2" type="ORF">GCM10022210_22020</name>
</gene>
<keyword evidence="1" id="KW-0472">Membrane</keyword>
<evidence type="ECO:0000313" key="3">
    <source>
        <dbReference type="Proteomes" id="UP001500742"/>
    </source>
</evidence>
<feature type="transmembrane region" description="Helical" evidence="1">
    <location>
        <begin position="6"/>
        <end position="28"/>
    </location>
</feature>
<reference evidence="3" key="1">
    <citation type="journal article" date="2019" name="Int. J. Syst. Evol. Microbiol.">
        <title>The Global Catalogue of Microorganisms (GCM) 10K type strain sequencing project: providing services to taxonomists for standard genome sequencing and annotation.</title>
        <authorList>
            <consortium name="The Broad Institute Genomics Platform"/>
            <consortium name="The Broad Institute Genome Sequencing Center for Infectious Disease"/>
            <person name="Wu L."/>
            <person name="Ma J."/>
        </authorList>
    </citation>
    <scope>NUCLEOTIDE SEQUENCE [LARGE SCALE GENOMIC DNA]</scope>
    <source>
        <strain evidence="3">JCM 16601</strain>
    </source>
</reference>
<dbReference type="EMBL" id="BAAAZC010000015">
    <property type="protein sequence ID" value="GAA3972018.1"/>
    <property type="molecule type" value="Genomic_DNA"/>
</dbReference>
<protein>
    <submittedName>
        <fullName evidence="2">Uncharacterized protein</fullName>
    </submittedName>
</protein>
<accession>A0ABP7PVH9</accession>
<sequence>MSHRLVFIASFFAVVIIYAVFHFFYLLFKGHKKWKEGIKNNPADRMSKSNRDFIHFYLNRGYKEDSIGFVYSRTQSFLRAKDLTLLHPDDIVKLYERGEGEWFGVLNKWLKELGCEQLSEVDFKEKSSGSLDFEFLIKVVQAGQADQSER</sequence>
<keyword evidence="1" id="KW-1133">Transmembrane helix</keyword>
<keyword evidence="1" id="KW-0812">Transmembrane</keyword>
<name>A0ABP7PVH9_9SPHI</name>
<organism evidence="2 3">
    <name type="scientific">Mucilaginibacter dorajii</name>
    <dbReference type="NCBI Taxonomy" id="692994"/>
    <lineage>
        <taxon>Bacteria</taxon>
        <taxon>Pseudomonadati</taxon>
        <taxon>Bacteroidota</taxon>
        <taxon>Sphingobacteriia</taxon>
        <taxon>Sphingobacteriales</taxon>
        <taxon>Sphingobacteriaceae</taxon>
        <taxon>Mucilaginibacter</taxon>
    </lineage>
</organism>
<comment type="caution">
    <text evidence="2">The sequence shown here is derived from an EMBL/GenBank/DDBJ whole genome shotgun (WGS) entry which is preliminary data.</text>
</comment>
<evidence type="ECO:0000313" key="2">
    <source>
        <dbReference type="EMBL" id="GAA3972018.1"/>
    </source>
</evidence>
<dbReference type="Proteomes" id="UP001500742">
    <property type="component" value="Unassembled WGS sequence"/>
</dbReference>
<keyword evidence="3" id="KW-1185">Reference proteome</keyword>